<evidence type="ECO:0000313" key="3">
    <source>
        <dbReference type="EMBL" id="MCA2017305.1"/>
    </source>
</evidence>
<feature type="transmembrane region" description="Helical" evidence="1">
    <location>
        <begin position="166"/>
        <end position="184"/>
    </location>
</feature>
<proteinExistence type="predicted"/>
<accession>A0ABS7YNQ8</accession>
<keyword evidence="1" id="KW-0472">Membrane</keyword>
<dbReference type="InterPro" id="IPR026870">
    <property type="entry name" value="Zinc_ribbon_dom"/>
</dbReference>
<dbReference type="EMBL" id="JAIWIU010000102">
    <property type="protein sequence ID" value="MCA2017305.1"/>
    <property type="molecule type" value="Genomic_DNA"/>
</dbReference>
<keyword evidence="1" id="KW-1133">Transmembrane helix</keyword>
<feature type="domain" description="Zinc-ribbon" evidence="2">
    <location>
        <begin position="255"/>
        <end position="275"/>
    </location>
</feature>
<evidence type="ECO:0000259" key="2">
    <source>
        <dbReference type="Pfam" id="PF13240"/>
    </source>
</evidence>
<feature type="transmembrane region" description="Helical" evidence="1">
    <location>
        <begin position="190"/>
        <end position="207"/>
    </location>
</feature>
<organism evidence="3 4">
    <name type="scientific">Vibrio tritonius</name>
    <dbReference type="NCBI Taxonomy" id="1435069"/>
    <lineage>
        <taxon>Bacteria</taxon>
        <taxon>Pseudomonadati</taxon>
        <taxon>Pseudomonadota</taxon>
        <taxon>Gammaproteobacteria</taxon>
        <taxon>Vibrionales</taxon>
        <taxon>Vibrionaceae</taxon>
        <taxon>Vibrio</taxon>
    </lineage>
</organism>
<keyword evidence="1" id="KW-0812">Transmembrane</keyword>
<sequence>MQHCQSTVYFGDRYCADCGEQLEFVPKCVGVDEVDPNILKEVKAYYPDARTVTGQVLDSRYYKRRSRGSNHDVEYAFWWIKLRTNDDEIVETSISAESQYTQSIGRGDILTLYYPTEMTLYHKVQGKEAKRFVKDNAAVPCVVVHKEEGQNYTVENIYPRPQKKTAWLWLVLGALVAIYLFNYQRMPRNTIFAISAVAAVATMLLEMSRNKTKFAKATEKYDALQKSFQQLLGIHRYQLGYANIARVTQKSDVICTSCNTRLPDDAHFCFHCGASQMIVEAPLLSHQNQEQGSGENELVVSETPEVNARFSVSEVYAHLSEQYLFQTDSKYLHRHVLTADREAKVTNEFMLGKVIATDVKNSVSDITTVTTTTTETQHYRGGIYSHSTHQTKESRFRSRSSDLRGKIKLELVNGDTYTLSVQEQILGGIDVGDWIAAADSDIQFAEENHYSFEYFYNITKDKVFHFNGLETYSDNRGSAAWWGWNALFVIAAIGCGMAGLAPVPMLIAGACVLFNAFVWIKAPLNGMRNSRQRRNIMKPLQGRIAQFEASLENLRNKLEVLG</sequence>
<keyword evidence="4" id="KW-1185">Reference proteome</keyword>
<gene>
    <name evidence="3" type="ORF">LDJ79_14370</name>
</gene>
<dbReference type="Proteomes" id="UP001199044">
    <property type="component" value="Unassembled WGS sequence"/>
</dbReference>
<comment type="caution">
    <text evidence="3">The sequence shown here is derived from an EMBL/GenBank/DDBJ whole genome shotgun (WGS) entry which is preliminary data.</text>
</comment>
<feature type="transmembrane region" description="Helical" evidence="1">
    <location>
        <begin position="479"/>
        <end position="500"/>
    </location>
</feature>
<reference evidence="4" key="1">
    <citation type="submission" date="2023-07" db="EMBL/GenBank/DDBJ databases">
        <title>Molecular identification of indigenous halophilic bacteria isolated from red sea cost, biodegradation of synthetic dyes and assessment of degraded metabolite toxicity.</title>
        <authorList>
            <person name="Chaieb K."/>
            <person name="Altayb H.N."/>
        </authorList>
    </citation>
    <scope>NUCLEOTIDE SEQUENCE [LARGE SCALE GENOMIC DNA]</scope>
    <source>
        <strain evidence="4">K20</strain>
    </source>
</reference>
<dbReference type="Pfam" id="PF13240">
    <property type="entry name" value="Zn_Ribbon_1"/>
    <property type="match status" value="1"/>
</dbReference>
<evidence type="ECO:0000313" key="4">
    <source>
        <dbReference type="Proteomes" id="UP001199044"/>
    </source>
</evidence>
<protein>
    <submittedName>
        <fullName evidence="3">Zinc ribbon domain-containing protein</fullName>
    </submittedName>
</protein>
<dbReference type="RefSeq" id="WP_225251055.1">
    <property type="nucleotide sequence ID" value="NZ_JAIWIU010000102.1"/>
</dbReference>
<evidence type="ECO:0000256" key="1">
    <source>
        <dbReference type="SAM" id="Phobius"/>
    </source>
</evidence>
<feature type="transmembrane region" description="Helical" evidence="1">
    <location>
        <begin position="506"/>
        <end position="524"/>
    </location>
</feature>
<name>A0ABS7YNQ8_9VIBR</name>